<evidence type="ECO:0000313" key="4">
    <source>
        <dbReference type="Proteomes" id="UP000000483"/>
    </source>
</evidence>
<dbReference type="InterPro" id="IPR053174">
    <property type="entry name" value="LpxI"/>
</dbReference>
<dbReference type="HOGENOM" id="CLU_085042_0_0_7"/>
<dbReference type="OrthoDB" id="9789836at2"/>
<feature type="domain" description="LpxI C-terminal" evidence="1">
    <location>
        <begin position="136"/>
        <end position="265"/>
    </location>
</feature>
<accession>F2NIQ3</accession>
<dbReference type="STRING" id="880072.Desac_2714"/>
<name>F2NIQ3_DESAR</name>
<dbReference type="InterPro" id="IPR041255">
    <property type="entry name" value="LpxI_N"/>
</dbReference>
<evidence type="ECO:0000313" key="3">
    <source>
        <dbReference type="EMBL" id="AEB10528.1"/>
    </source>
</evidence>
<dbReference type="Proteomes" id="UP000000483">
    <property type="component" value="Chromosome"/>
</dbReference>
<dbReference type="PANTHER" id="PTHR39962:SF1">
    <property type="entry name" value="LPXI FAMILY PROTEIN"/>
    <property type="match status" value="1"/>
</dbReference>
<gene>
    <name evidence="3" type="ordered locus">Desac_2714</name>
</gene>
<protein>
    <recommendedName>
        <fullName evidence="5">LpxI family protein</fullName>
    </recommendedName>
</protein>
<reference evidence="3 4" key="1">
    <citation type="journal article" date="2011" name="Stand. Genomic Sci.">
        <title>Complete genome sequence of the acetate-degrading sulfate reducer Desulfobacca acetoxidans type strain (ASRB2).</title>
        <authorList>
            <person name="Goker M."/>
            <person name="Teshima H."/>
            <person name="Lapidus A."/>
            <person name="Nolan M."/>
            <person name="Lucas S."/>
            <person name="Hammon N."/>
            <person name="Deshpande S."/>
            <person name="Cheng J.F."/>
            <person name="Tapia R."/>
            <person name="Han C."/>
            <person name="Goodwin L."/>
            <person name="Pitluck S."/>
            <person name="Huntemann M."/>
            <person name="Liolios K."/>
            <person name="Ivanova N."/>
            <person name="Pagani I."/>
            <person name="Mavromatis K."/>
            <person name="Ovchinikova G."/>
            <person name="Pati A."/>
            <person name="Chen A."/>
            <person name="Palaniappan K."/>
            <person name="Land M."/>
            <person name="Hauser L."/>
            <person name="Brambilla E.M."/>
            <person name="Rohde M."/>
            <person name="Spring S."/>
            <person name="Detter J.C."/>
            <person name="Woyke T."/>
            <person name="Bristow J."/>
            <person name="Eisen J.A."/>
            <person name="Markowitz V."/>
            <person name="Hugenholtz P."/>
            <person name="Kyrpides N.C."/>
            <person name="Klenk H.P."/>
        </authorList>
    </citation>
    <scope>NUCLEOTIDE SEQUENCE [LARGE SCALE GENOMIC DNA]</scope>
    <source>
        <strain evidence="4">ATCC 700848 / DSM 11109 / ASRB2</strain>
    </source>
</reference>
<sequence length="269" mass="28941">MSGKIGLIAGKNKFPLIFTQAAQKQGLEVVAVAHHGETDPALEQMVSALKWVYVGQLGKIIRFFQQAGVSQAVMAGGITKGRLFTHLRPDWRALKIIRRVGQARDDGILRALADELESEGITIVSPTLFLEELLAPAGVLSRRRPSAGEQRDIRFGWSIAKEIGKLDIGQCVVVRRQAVLALEAIDGTDATIRRGGLLAGEGAVVVKVSKPGQDLRFDVPAVGVETIQVMREVKASVLALEAGKTLVFDRDAMLHLADQAKIAVVGLSL</sequence>
<dbReference type="Pfam" id="PF06230">
    <property type="entry name" value="LpxI_C"/>
    <property type="match status" value="1"/>
</dbReference>
<evidence type="ECO:0000259" key="1">
    <source>
        <dbReference type="Pfam" id="PF06230"/>
    </source>
</evidence>
<dbReference type="KEGG" id="dao:Desac_2714"/>
<dbReference type="AlphaFoldDB" id="F2NIQ3"/>
<evidence type="ECO:0008006" key="5">
    <source>
        <dbReference type="Google" id="ProtNLM"/>
    </source>
</evidence>
<dbReference type="InterPro" id="IPR043167">
    <property type="entry name" value="LpxI_C_sf"/>
</dbReference>
<dbReference type="EMBL" id="CP002629">
    <property type="protein sequence ID" value="AEB10528.1"/>
    <property type="molecule type" value="Genomic_DNA"/>
</dbReference>
<proteinExistence type="predicted"/>
<organism evidence="3 4">
    <name type="scientific">Desulfobacca acetoxidans (strain ATCC 700848 / DSM 11109 / ASRB2)</name>
    <dbReference type="NCBI Taxonomy" id="880072"/>
    <lineage>
        <taxon>Bacteria</taxon>
        <taxon>Pseudomonadati</taxon>
        <taxon>Thermodesulfobacteriota</taxon>
        <taxon>Desulfobaccia</taxon>
        <taxon>Desulfobaccales</taxon>
        <taxon>Desulfobaccaceae</taxon>
        <taxon>Desulfobacca</taxon>
    </lineage>
</organism>
<dbReference type="eggNOG" id="COG3494">
    <property type="taxonomic scope" value="Bacteria"/>
</dbReference>
<evidence type="ECO:0000259" key="2">
    <source>
        <dbReference type="Pfam" id="PF17930"/>
    </source>
</evidence>
<keyword evidence="4" id="KW-1185">Reference proteome</keyword>
<dbReference type="PANTHER" id="PTHR39962">
    <property type="entry name" value="BLL4848 PROTEIN"/>
    <property type="match status" value="1"/>
</dbReference>
<dbReference type="InterPro" id="IPR010415">
    <property type="entry name" value="LpxI_C"/>
</dbReference>
<reference evidence="4" key="2">
    <citation type="submission" date="2011-03" db="EMBL/GenBank/DDBJ databases">
        <title>The complete genome of Desulfobacca acetoxidans DSM 11109.</title>
        <authorList>
            <consortium name="US DOE Joint Genome Institute (JGI-PGF)"/>
            <person name="Lucas S."/>
            <person name="Copeland A."/>
            <person name="Lapidus A."/>
            <person name="Bruce D."/>
            <person name="Goodwin L."/>
            <person name="Pitluck S."/>
            <person name="Peters L."/>
            <person name="Kyrpides N."/>
            <person name="Mavromatis K."/>
            <person name="Ivanova N."/>
            <person name="Ovchinnikova G."/>
            <person name="Teshima H."/>
            <person name="Detter J.C."/>
            <person name="Han C."/>
            <person name="Land M."/>
            <person name="Hauser L."/>
            <person name="Markowitz V."/>
            <person name="Cheng J.-F."/>
            <person name="Hugenholtz P."/>
            <person name="Woyke T."/>
            <person name="Wu D."/>
            <person name="Spring S."/>
            <person name="Schueler E."/>
            <person name="Brambilla E."/>
            <person name="Klenk H.-P."/>
            <person name="Eisen J.A."/>
        </authorList>
    </citation>
    <scope>NUCLEOTIDE SEQUENCE [LARGE SCALE GENOMIC DNA]</scope>
    <source>
        <strain evidence="4">ATCC 700848 / DSM 11109 / ASRB2</strain>
    </source>
</reference>
<dbReference type="Gene3D" id="3.40.50.20">
    <property type="match status" value="1"/>
</dbReference>
<dbReference type="Gene3D" id="3.40.140.80">
    <property type="match status" value="1"/>
</dbReference>
<feature type="domain" description="LpxI N-terminal" evidence="2">
    <location>
        <begin position="4"/>
        <end position="133"/>
    </location>
</feature>
<dbReference type="Pfam" id="PF17930">
    <property type="entry name" value="LpxI_N"/>
    <property type="match status" value="1"/>
</dbReference>